<dbReference type="Pfam" id="PF12611">
    <property type="entry name" value="Flagellar_put"/>
    <property type="match status" value="1"/>
</dbReference>
<dbReference type="AlphaFoldDB" id="A0A9D1Y981"/>
<evidence type="ECO:0000313" key="3">
    <source>
        <dbReference type="Proteomes" id="UP000823868"/>
    </source>
</evidence>
<keyword evidence="2" id="KW-0282">Flagellum</keyword>
<reference evidence="2" key="2">
    <citation type="submission" date="2021-04" db="EMBL/GenBank/DDBJ databases">
        <authorList>
            <person name="Gilroy R."/>
        </authorList>
    </citation>
    <scope>NUCLEOTIDE SEQUENCE</scope>
    <source>
        <strain evidence="2">ChiBcec16_6824</strain>
    </source>
</reference>
<dbReference type="NCBIfam" id="TIGR02530">
    <property type="entry name" value="flg_new"/>
    <property type="match status" value="1"/>
</dbReference>
<sequence>MQGIQGVRSGASSDERTAAKTGGEAFGAVLQRELERAEPRQVAFSKHAMARAEERGIEVNDHLLNRLTDSVERAQAKGATNILALDRSLAFIINVPNSRVITTMSQEEMKENIFTNIDGAVIL</sequence>
<protein>
    <submittedName>
        <fullName evidence="2">Flagellar biosynthesis protein</fullName>
    </submittedName>
</protein>
<dbReference type="InterPro" id="IPR013367">
    <property type="entry name" value="Flagellar_put"/>
</dbReference>
<gene>
    <name evidence="2" type="ORF">H9841_08990</name>
</gene>
<organism evidence="2 3">
    <name type="scientific">Candidatus Flavonifractor merdigallinarum</name>
    <dbReference type="NCBI Taxonomy" id="2838589"/>
    <lineage>
        <taxon>Bacteria</taxon>
        <taxon>Bacillati</taxon>
        <taxon>Bacillota</taxon>
        <taxon>Clostridia</taxon>
        <taxon>Eubacteriales</taxon>
        <taxon>Oscillospiraceae</taxon>
        <taxon>Flavonifractor</taxon>
    </lineage>
</organism>
<name>A0A9D1Y981_9FIRM</name>
<evidence type="ECO:0000313" key="2">
    <source>
        <dbReference type="EMBL" id="HIY22019.1"/>
    </source>
</evidence>
<dbReference type="EMBL" id="DXDX01000166">
    <property type="protein sequence ID" value="HIY22019.1"/>
    <property type="molecule type" value="Genomic_DNA"/>
</dbReference>
<dbReference type="Proteomes" id="UP000823868">
    <property type="component" value="Unassembled WGS sequence"/>
</dbReference>
<keyword evidence="2" id="KW-0966">Cell projection</keyword>
<proteinExistence type="predicted"/>
<keyword evidence="2" id="KW-0969">Cilium</keyword>
<accession>A0A9D1Y981</accession>
<evidence type="ECO:0000256" key="1">
    <source>
        <dbReference type="SAM" id="MobiDB-lite"/>
    </source>
</evidence>
<comment type="caution">
    <text evidence="2">The sequence shown here is derived from an EMBL/GenBank/DDBJ whole genome shotgun (WGS) entry which is preliminary data.</text>
</comment>
<feature type="region of interest" description="Disordered" evidence="1">
    <location>
        <begin position="1"/>
        <end position="23"/>
    </location>
</feature>
<reference evidence="2" key="1">
    <citation type="journal article" date="2021" name="PeerJ">
        <title>Extensive microbial diversity within the chicken gut microbiome revealed by metagenomics and culture.</title>
        <authorList>
            <person name="Gilroy R."/>
            <person name="Ravi A."/>
            <person name="Getino M."/>
            <person name="Pursley I."/>
            <person name="Horton D.L."/>
            <person name="Alikhan N.F."/>
            <person name="Baker D."/>
            <person name="Gharbi K."/>
            <person name="Hall N."/>
            <person name="Watson M."/>
            <person name="Adriaenssens E.M."/>
            <person name="Foster-Nyarko E."/>
            <person name="Jarju S."/>
            <person name="Secka A."/>
            <person name="Antonio M."/>
            <person name="Oren A."/>
            <person name="Chaudhuri R.R."/>
            <person name="La Ragione R."/>
            <person name="Hildebrand F."/>
            <person name="Pallen M.J."/>
        </authorList>
    </citation>
    <scope>NUCLEOTIDE SEQUENCE</scope>
    <source>
        <strain evidence="2">ChiBcec16_6824</strain>
    </source>
</reference>